<dbReference type="PROSITE" id="PS50263">
    <property type="entry name" value="CN_HYDROLASE"/>
    <property type="match status" value="1"/>
</dbReference>
<dbReference type="STRING" id="1123323.SAMN05216245_101371"/>
<dbReference type="InterPro" id="IPR003010">
    <property type="entry name" value="C-N_Hydrolase"/>
</dbReference>
<dbReference type="Proteomes" id="UP000198896">
    <property type="component" value="Unassembled WGS sequence"/>
</dbReference>
<dbReference type="SUPFAM" id="SSF56317">
    <property type="entry name" value="Carbon-nitrogen hydrolase"/>
    <property type="match status" value="1"/>
</dbReference>
<dbReference type="EMBL" id="FONL01000001">
    <property type="protein sequence ID" value="SFE09449.1"/>
    <property type="molecule type" value="Genomic_DNA"/>
</dbReference>
<evidence type="ECO:0000259" key="2">
    <source>
        <dbReference type="PROSITE" id="PS50263"/>
    </source>
</evidence>
<accession>A0A1I1XQ37</accession>
<dbReference type="Gene3D" id="3.60.110.10">
    <property type="entry name" value="Carbon-nitrogen hydrolase"/>
    <property type="match status" value="1"/>
</dbReference>
<evidence type="ECO:0000313" key="3">
    <source>
        <dbReference type="EMBL" id="SFE09449.1"/>
    </source>
</evidence>
<feature type="domain" description="CN hydrolase" evidence="2">
    <location>
        <begin position="1"/>
        <end position="255"/>
    </location>
</feature>
<name>A0A1I1XQ37_9FIRM</name>
<dbReference type="PANTHER" id="PTHR43674:SF2">
    <property type="entry name" value="BETA-UREIDOPROPIONASE"/>
    <property type="match status" value="1"/>
</dbReference>
<dbReference type="PANTHER" id="PTHR43674">
    <property type="entry name" value="NITRILASE C965.09-RELATED"/>
    <property type="match status" value="1"/>
</dbReference>
<gene>
    <name evidence="3" type="ORF">SAMN05216245_101371</name>
</gene>
<organism evidence="3 4">
    <name type="scientific">Succiniclasticum ruminis DSM 9236</name>
    <dbReference type="NCBI Taxonomy" id="1123323"/>
    <lineage>
        <taxon>Bacteria</taxon>
        <taxon>Bacillati</taxon>
        <taxon>Bacillota</taxon>
        <taxon>Negativicutes</taxon>
        <taxon>Acidaminococcales</taxon>
        <taxon>Acidaminococcaceae</taxon>
        <taxon>Succiniclasticum</taxon>
    </lineage>
</organism>
<keyword evidence="1 3" id="KW-0378">Hydrolase</keyword>
<dbReference type="OrthoDB" id="9811121at2"/>
<keyword evidence="4" id="KW-1185">Reference proteome</keyword>
<dbReference type="CDD" id="cd07197">
    <property type="entry name" value="nitrilase"/>
    <property type="match status" value="1"/>
</dbReference>
<protein>
    <submittedName>
        <fullName evidence="3">Predicted amidohydrolase</fullName>
    </submittedName>
</protein>
<evidence type="ECO:0000313" key="4">
    <source>
        <dbReference type="Proteomes" id="UP000198896"/>
    </source>
</evidence>
<sequence length="255" mass="28607">MKILLCHLTLSMGPLEENLKILERAVQIAGEVKADWVITPETAVQGYHFYKIDPEQKLDPQPAEYLTPLRDLVRKNRQYLFLGAGEYDVKDNCNYNTCFVFGPDGELIGKHRKNHSHGYGGEGWVTNSTVAEPVQVGNVKTGIMVCSDAWYVECPKRLAEQGAQILVDIAGWPISKECGDPLPSWIKCSNETGLPMVLCNQTGKTEWLDFTVGQSVYIENGQPKLTYSGEDALLLFEWDETKNSVISERFAVMPF</sequence>
<dbReference type="AlphaFoldDB" id="A0A1I1XQ37"/>
<dbReference type="InterPro" id="IPR050345">
    <property type="entry name" value="Aliph_Amidase/BUP"/>
</dbReference>
<dbReference type="GO" id="GO:0016811">
    <property type="term" value="F:hydrolase activity, acting on carbon-nitrogen (but not peptide) bonds, in linear amides"/>
    <property type="evidence" value="ECO:0007669"/>
    <property type="project" value="UniProtKB-ARBA"/>
</dbReference>
<evidence type="ECO:0000256" key="1">
    <source>
        <dbReference type="ARBA" id="ARBA00022801"/>
    </source>
</evidence>
<dbReference type="RefSeq" id="WP_093912543.1">
    <property type="nucleotide sequence ID" value="NZ_FONL01000001.1"/>
</dbReference>
<dbReference type="InterPro" id="IPR036526">
    <property type="entry name" value="C-N_Hydrolase_sf"/>
</dbReference>
<dbReference type="Pfam" id="PF00795">
    <property type="entry name" value="CN_hydrolase"/>
    <property type="match status" value="1"/>
</dbReference>
<proteinExistence type="predicted"/>
<reference evidence="3 4" key="1">
    <citation type="submission" date="2016-10" db="EMBL/GenBank/DDBJ databases">
        <authorList>
            <person name="de Groot N.N."/>
        </authorList>
    </citation>
    <scope>NUCLEOTIDE SEQUENCE [LARGE SCALE GENOMIC DNA]</scope>
    <source>
        <strain evidence="3 4">DSM 9236</strain>
    </source>
</reference>